<comment type="caution">
    <text evidence="4">The sequence shown here is derived from an EMBL/GenBank/DDBJ whole genome shotgun (WGS) entry which is preliminary data.</text>
</comment>
<evidence type="ECO:0000313" key="5">
    <source>
        <dbReference type="Proteomes" id="UP001364890"/>
    </source>
</evidence>
<dbReference type="InterPro" id="IPR000182">
    <property type="entry name" value="GNAT_dom"/>
</dbReference>
<dbReference type="PANTHER" id="PTHR43420:SF47">
    <property type="entry name" value="N-ACETYLTRANSFERASE DOMAIN-CONTAINING PROTEIN"/>
    <property type="match status" value="1"/>
</dbReference>
<dbReference type="SUPFAM" id="SSF55729">
    <property type="entry name" value="Acyl-CoA N-acyltransferases (Nat)"/>
    <property type="match status" value="1"/>
</dbReference>
<dbReference type="Gene3D" id="3.40.630.30">
    <property type="match status" value="1"/>
</dbReference>
<name>A0ABU8F1E8_9BACI</name>
<sequence length="156" mass="17987">MVTHDKIKVVVAGLNELDLVAQLFDKYRVFYNQKPNLEAGRKFIEERMKENQSVIFLVTHEQVNVVQPLGFVQLFPSFSSVSMERLWILNDLYVDQSARRLGVAKLLLEKAKEYAIQTNSKGLILETAIDNHNAQRLYESIGYKKDSGTFHYSFSL</sequence>
<evidence type="ECO:0000256" key="1">
    <source>
        <dbReference type="ARBA" id="ARBA00022679"/>
    </source>
</evidence>
<dbReference type="Proteomes" id="UP001364890">
    <property type="component" value="Unassembled WGS sequence"/>
</dbReference>
<proteinExistence type="predicted"/>
<feature type="domain" description="N-acetyltransferase" evidence="3">
    <location>
        <begin position="7"/>
        <end position="156"/>
    </location>
</feature>
<keyword evidence="2" id="KW-0012">Acyltransferase</keyword>
<dbReference type="PROSITE" id="PS51186">
    <property type="entry name" value="GNAT"/>
    <property type="match status" value="1"/>
</dbReference>
<protein>
    <submittedName>
        <fullName evidence="4">GNAT family N-acetyltransferase</fullName>
    </submittedName>
</protein>
<gene>
    <name evidence="4" type="ORF">WAX74_00150</name>
</gene>
<dbReference type="InterPro" id="IPR016181">
    <property type="entry name" value="Acyl_CoA_acyltransferase"/>
</dbReference>
<dbReference type="RefSeq" id="WP_336495626.1">
    <property type="nucleotide sequence ID" value="NZ_JBAWSY010000001.1"/>
</dbReference>
<dbReference type="PANTHER" id="PTHR43420">
    <property type="entry name" value="ACETYLTRANSFERASE"/>
    <property type="match status" value="1"/>
</dbReference>
<keyword evidence="5" id="KW-1185">Reference proteome</keyword>
<keyword evidence="1" id="KW-0808">Transferase</keyword>
<evidence type="ECO:0000259" key="3">
    <source>
        <dbReference type="PROSITE" id="PS51186"/>
    </source>
</evidence>
<dbReference type="Pfam" id="PF00583">
    <property type="entry name" value="Acetyltransf_1"/>
    <property type="match status" value="1"/>
</dbReference>
<evidence type="ECO:0000256" key="2">
    <source>
        <dbReference type="ARBA" id="ARBA00023315"/>
    </source>
</evidence>
<dbReference type="EMBL" id="JBAWSY010000001">
    <property type="protein sequence ID" value="MEI4768070.1"/>
    <property type="molecule type" value="Genomic_DNA"/>
</dbReference>
<dbReference type="CDD" id="cd04301">
    <property type="entry name" value="NAT_SF"/>
    <property type="match status" value="1"/>
</dbReference>
<dbReference type="InterPro" id="IPR050680">
    <property type="entry name" value="YpeA/RimI_acetyltransf"/>
</dbReference>
<reference evidence="4 5" key="1">
    <citation type="submission" date="2024-01" db="EMBL/GenBank/DDBJ databases">
        <title>Seven novel Bacillus-like species.</title>
        <authorList>
            <person name="Liu G."/>
        </authorList>
    </citation>
    <scope>NUCLEOTIDE SEQUENCE [LARGE SCALE GENOMIC DNA]</scope>
    <source>
        <strain evidence="4 5">FJAT-51614</strain>
    </source>
</reference>
<evidence type="ECO:0000313" key="4">
    <source>
        <dbReference type="EMBL" id="MEI4768070.1"/>
    </source>
</evidence>
<organism evidence="4 5">
    <name type="scientific">Psychrobacillus mangrovi</name>
    <dbReference type="NCBI Taxonomy" id="3117745"/>
    <lineage>
        <taxon>Bacteria</taxon>
        <taxon>Bacillati</taxon>
        <taxon>Bacillota</taxon>
        <taxon>Bacilli</taxon>
        <taxon>Bacillales</taxon>
        <taxon>Bacillaceae</taxon>
        <taxon>Psychrobacillus</taxon>
    </lineage>
</organism>
<accession>A0ABU8F1E8</accession>